<evidence type="ECO:0000313" key="1">
    <source>
        <dbReference type="EMBL" id="EIJ77990.1"/>
    </source>
</evidence>
<proteinExistence type="predicted"/>
<organism evidence="1 2">
    <name type="scientific">Bacillus methanolicus PB1</name>
    <dbReference type="NCBI Taxonomy" id="997296"/>
    <lineage>
        <taxon>Bacteria</taxon>
        <taxon>Bacillati</taxon>
        <taxon>Bacillota</taxon>
        <taxon>Bacilli</taxon>
        <taxon>Bacillales</taxon>
        <taxon>Bacillaceae</taxon>
        <taxon>Bacillus</taxon>
    </lineage>
</organism>
<keyword evidence="2" id="KW-1185">Reference proteome</keyword>
<name>I3DUR9_BACMT</name>
<sequence length="36" mass="4200">MFKITGSAHKILSEAIQKEKQYDQEERYVRLTMGIG</sequence>
<dbReference type="PATRIC" id="fig|997296.3.peg.2200"/>
<reference evidence="1 2" key="1">
    <citation type="journal article" date="2012" name="Appl. Environ. Microbiol.">
        <title>Genome Sequence of Thermotolerant Bacillus methanolicus: Features and Regulation Related to Methylotrophy and Production of L-Lysine and L-Glutamate from Methanol.</title>
        <authorList>
            <person name="Heggeset T.M."/>
            <person name="Krog A."/>
            <person name="Balzer S."/>
            <person name="Wentzel A."/>
            <person name="Ellingsen T.E."/>
            <person name="Brautaset T."/>
        </authorList>
    </citation>
    <scope>NUCLEOTIDE SEQUENCE [LARGE SCALE GENOMIC DNA]</scope>
    <source>
        <strain evidence="1 2">PB1</strain>
    </source>
</reference>
<evidence type="ECO:0000313" key="2">
    <source>
        <dbReference type="Proteomes" id="UP000010523"/>
    </source>
</evidence>
<dbReference type="AlphaFoldDB" id="I3DUR9"/>
<protein>
    <submittedName>
        <fullName evidence="1">Uncharacterized protein</fullName>
    </submittedName>
</protein>
<dbReference type="EMBL" id="AFEU01000003">
    <property type="protein sequence ID" value="EIJ77990.1"/>
    <property type="molecule type" value="Genomic_DNA"/>
</dbReference>
<comment type="caution">
    <text evidence="1">The sequence shown here is derived from an EMBL/GenBank/DDBJ whole genome shotgun (WGS) entry which is preliminary data.</text>
</comment>
<dbReference type="Proteomes" id="UP000010523">
    <property type="component" value="Unassembled WGS sequence"/>
</dbReference>
<accession>I3DUR9</accession>
<gene>
    <name evidence="1" type="ORF">PB1_10489</name>
</gene>